<dbReference type="InterPro" id="IPR002641">
    <property type="entry name" value="PNPLA_dom"/>
</dbReference>
<evidence type="ECO:0000313" key="5">
    <source>
        <dbReference type="Proteomes" id="UP000245119"/>
    </source>
</evidence>
<accession>A0A2T7PA30</accession>
<feature type="domain" description="PNPLA" evidence="3">
    <location>
        <begin position="123"/>
        <end position="312"/>
    </location>
</feature>
<protein>
    <recommendedName>
        <fullName evidence="3">PNPLA domain-containing protein</fullName>
    </recommendedName>
</protein>
<dbReference type="SUPFAM" id="SSF52151">
    <property type="entry name" value="FabD/lysophospholipase-like"/>
    <property type="match status" value="1"/>
</dbReference>
<comment type="caution">
    <text evidence="4">The sequence shown here is derived from an EMBL/GenBank/DDBJ whole genome shotgun (WGS) entry which is preliminary data.</text>
</comment>
<keyword evidence="1 2" id="KW-0443">Lipid metabolism</keyword>
<dbReference type="OrthoDB" id="412240at2759"/>
<dbReference type="GO" id="GO:0016787">
    <property type="term" value="F:hydrolase activity"/>
    <property type="evidence" value="ECO:0007669"/>
    <property type="project" value="UniProtKB-UniRule"/>
</dbReference>
<evidence type="ECO:0000256" key="1">
    <source>
        <dbReference type="ARBA" id="ARBA00023098"/>
    </source>
</evidence>
<name>A0A2T7PA30_POMCA</name>
<reference evidence="4 5" key="1">
    <citation type="submission" date="2018-04" db="EMBL/GenBank/DDBJ databases">
        <title>The genome of golden apple snail Pomacea canaliculata provides insight into stress tolerance and invasive adaptation.</title>
        <authorList>
            <person name="Liu C."/>
            <person name="Liu B."/>
            <person name="Ren Y."/>
            <person name="Zhang Y."/>
            <person name="Wang H."/>
            <person name="Li S."/>
            <person name="Jiang F."/>
            <person name="Yin L."/>
            <person name="Zhang G."/>
            <person name="Qian W."/>
            <person name="Fan W."/>
        </authorList>
    </citation>
    <scope>NUCLEOTIDE SEQUENCE [LARGE SCALE GENOMIC DNA]</scope>
    <source>
        <strain evidence="4">SZHN2017</strain>
        <tissue evidence="4">Muscle</tissue>
    </source>
</reference>
<keyword evidence="2" id="KW-0442">Lipid degradation</keyword>
<dbReference type="InterPro" id="IPR052580">
    <property type="entry name" value="Lipid_Hydrolase"/>
</dbReference>
<dbReference type="Gene3D" id="3.40.1090.10">
    <property type="entry name" value="Cytosolic phospholipase A2 catalytic domain"/>
    <property type="match status" value="2"/>
</dbReference>
<proteinExistence type="predicted"/>
<dbReference type="EMBL" id="PZQS01000005">
    <property type="protein sequence ID" value="PVD30272.1"/>
    <property type="molecule type" value="Genomic_DNA"/>
</dbReference>
<dbReference type="Proteomes" id="UP000245119">
    <property type="component" value="Linkage Group LG5"/>
</dbReference>
<feature type="short sequence motif" description="GXSXG" evidence="2">
    <location>
        <begin position="156"/>
        <end position="160"/>
    </location>
</feature>
<dbReference type="PANTHER" id="PTHR46394:SF1">
    <property type="entry name" value="PNPLA DOMAIN-CONTAINING PROTEIN"/>
    <property type="match status" value="1"/>
</dbReference>
<evidence type="ECO:0000259" key="3">
    <source>
        <dbReference type="PROSITE" id="PS51635"/>
    </source>
</evidence>
<evidence type="ECO:0000313" key="4">
    <source>
        <dbReference type="EMBL" id="PVD30272.1"/>
    </source>
</evidence>
<sequence length="423" mass="48104">MGCAASHKENWESKRRRKASKELMKKLNRSRLVYVTKALEGKSELGIEAGQDNKFLKAPSVIEGVNHMAVLPEEKSLSGDRSELDELDSYHMAVASRMSLITLGDTRAKVVDPAEYIYDFENLVFEGGGMKGIGYCGAIRYLEELEIMHQIKNFAGTSVGALVAVLLAMGCSSKDMECYLKEDIKATFYDASCGVLSIIPNLLCLHGWHTGTGIYEWLGRKLDEKMGSPDATFMEMYHYLHKGVCIVVTNLTHMTTEYCHAKTTPDMPIRLAVRMSMAIPGLFQPVKYTIQGRTNVYVDGGLLCNYPIHSYDGWYLSMKPEDSFLHRLQPLRDLPIHLERNNRFNPPNDRTIGFLLFSESEEDVLRYRLQLRDGKIEPMHPRTQTSLYKKHRKAALLKERANREYAKTLKAVDAFLKARYCLH</sequence>
<evidence type="ECO:0000256" key="2">
    <source>
        <dbReference type="PROSITE-ProRule" id="PRU01161"/>
    </source>
</evidence>
<gene>
    <name evidence="4" type="ORF">C0Q70_09536</name>
</gene>
<organism evidence="4 5">
    <name type="scientific">Pomacea canaliculata</name>
    <name type="common">Golden apple snail</name>
    <dbReference type="NCBI Taxonomy" id="400727"/>
    <lineage>
        <taxon>Eukaryota</taxon>
        <taxon>Metazoa</taxon>
        <taxon>Spiralia</taxon>
        <taxon>Lophotrochozoa</taxon>
        <taxon>Mollusca</taxon>
        <taxon>Gastropoda</taxon>
        <taxon>Caenogastropoda</taxon>
        <taxon>Architaenioglossa</taxon>
        <taxon>Ampullarioidea</taxon>
        <taxon>Ampullariidae</taxon>
        <taxon>Pomacea</taxon>
    </lineage>
</organism>
<dbReference type="InterPro" id="IPR016035">
    <property type="entry name" value="Acyl_Trfase/lysoPLipase"/>
</dbReference>
<dbReference type="Pfam" id="PF01734">
    <property type="entry name" value="Patatin"/>
    <property type="match status" value="1"/>
</dbReference>
<dbReference type="GO" id="GO:0016042">
    <property type="term" value="P:lipid catabolic process"/>
    <property type="evidence" value="ECO:0007669"/>
    <property type="project" value="UniProtKB-UniRule"/>
</dbReference>
<dbReference type="PROSITE" id="PS51635">
    <property type="entry name" value="PNPLA"/>
    <property type="match status" value="1"/>
</dbReference>
<feature type="active site" description="Nucleophile" evidence="2">
    <location>
        <position position="158"/>
    </location>
</feature>
<feature type="short sequence motif" description="DGA/G" evidence="2">
    <location>
        <begin position="299"/>
        <end position="301"/>
    </location>
</feature>
<feature type="active site" description="Proton acceptor" evidence="2">
    <location>
        <position position="299"/>
    </location>
</feature>
<keyword evidence="5" id="KW-1185">Reference proteome</keyword>
<dbReference type="CDD" id="cd07207">
    <property type="entry name" value="Pat_ExoU_VipD_like"/>
    <property type="match status" value="1"/>
</dbReference>
<dbReference type="AlphaFoldDB" id="A0A2T7PA30"/>
<feature type="short sequence motif" description="GXGXXG" evidence="2">
    <location>
        <begin position="127"/>
        <end position="132"/>
    </location>
</feature>
<keyword evidence="2" id="KW-0378">Hydrolase</keyword>
<dbReference type="PANTHER" id="PTHR46394">
    <property type="entry name" value="ANNEXIN"/>
    <property type="match status" value="1"/>
</dbReference>